<comment type="caution">
    <text evidence="3">The sequence shown here is derived from an EMBL/GenBank/DDBJ whole genome shotgun (WGS) entry which is preliminary data.</text>
</comment>
<proteinExistence type="predicted"/>
<feature type="compositionally biased region" description="Low complexity" evidence="1">
    <location>
        <begin position="86"/>
        <end position="99"/>
    </location>
</feature>
<protein>
    <submittedName>
        <fullName evidence="3">Uncharacterized protein</fullName>
    </submittedName>
</protein>
<feature type="region of interest" description="Disordered" evidence="1">
    <location>
        <begin position="77"/>
        <end position="113"/>
    </location>
</feature>
<evidence type="ECO:0000256" key="1">
    <source>
        <dbReference type="SAM" id="MobiDB-lite"/>
    </source>
</evidence>
<feature type="transmembrane region" description="Helical" evidence="2">
    <location>
        <begin position="30"/>
        <end position="53"/>
    </location>
</feature>
<dbReference type="RefSeq" id="WP_280602248.1">
    <property type="nucleotide sequence ID" value="NZ_JARXRN010000027.1"/>
</dbReference>
<accession>A0ABT6JKV4</accession>
<dbReference type="Proteomes" id="UP001156831">
    <property type="component" value="Unassembled WGS sequence"/>
</dbReference>
<evidence type="ECO:0000313" key="3">
    <source>
        <dbReference type="EMBL" id="MDH5831269.1"/>
    </source>
</evidence>
<evidence type="ECO:0000256" key="2">
    <source>
        <dbReference type="SAM" id="Phobius"/>
    </source>
</evidence>
<keyword evidence="2" id="KW-1133">Transmembrane helix</keyword>
<sequence>MPSKDRAVPPEQGFAYKLAGHPISGMHMRLVLTALLSATVASICTLAGVHLFARDTRPSDPELERRLQALERRSIPAAQAGHDSRPGAGPVAAHPAPSANRRTSVEEQSEQAQTDAVMRDFGNRFRAEQVSAVWAKNTEIAVLEAITSDEAKAAGVALPTDVNVQCKSTLCNITAIYRDDGAAAEAATILAMDISGALPQTQRRTIYRPDGSVELQVYAMKK</sequence>
<organism evidence="3 4">
    <name type="scientific">Luteimonas rhizosphaericola</name>
    <dbReference type="NCBI Taxonomy" id="3042024"/>
    <lineage>
        <taxon>Bacteria</taxon>
        <taxon>Pseudomonadati</taxon>
        <taxon>Pseudomonadota</taxon>
        <taxon>Gammaproteobacteria</taxon>
        <taxon>Lysobacterales</taxon>
        <taxon>Lysobacteraceae</taxon>
        <taxon>Luteimonas</taxon>
    </lineage>
</organism>
<dbReference type="EMBL" id="JARXRN010000027">
    <property type="protein sequence ID" value="MDH5831269.1"/>
    <property type="molecule type" value="Genomic_DNA"/>
</dbReference>
<evidence type="ECO:0000313" key="4">
    <source>
        <dbReference type="Proteomes" id="UP001156831"/>
    </source>
</evidence>
<gene>
    <name evidence="3" type="ORF">QFW80_12165</name>
</gene>
<keyword evidence="2" id="KW-0812">Transmembrane</keyword>
<keyword evidence="4" id="KW-1185">Reference proteome</keyword>
<name>A0ABT6JKV4_9GAMM</name>
<reference evidence="3 4" key="1">
    <citation type="submission" date="2023-04" db="EMBL/GenBank/DDBJ databases">
        <title>Luteimonas sp. M1R5S18.</title>
        <authorList>
            <person name="Sun J.-Q."/>
        </authorList>
    </citation>
    <scope>NUCLEOTIDE SEQUENCE [LARGE SCALE GENOMIC DNA]</scope>
    <source>
        <strain evidence="3 4">M1R5S18</strain>
    </source>
</reference>
<keyword evidence="2" id="KW-0472">Membrane</keyword>